<organism evidence="1">
    <name type="scientific">Klebsiella pneumoniae</name>
    <dbReference type="NCBI Taxonomy" id="573"/>
    <lineage>
        <taxon>Bacteria</taxon>
        <taxon>Pseudomonadati</taxon>
        <taxon>Pseudomonadota</taxon>
        <taxon>Gammaproteobacteria</taxon>
        <taxon>Enterobacterales</taxon>
        <taxon>Enterobacteriaceae</taxon>
        <taxon>Klebsiella/Raoultella group</taxon>
        <taxon>Klebsiella</taxon>
        <taxon>Klebsiella pneumoniae complex</taxon>
    </lineage>
</organism>
<sequence length="142" mass="16498">MIGLASHFRHKTNTGSQTRFNAFFFQRFQHFRQAGKVFQRGMEIDLRRRVGVRIRSLPPNRLVKWIEVRTCINQDEIVVISHTIDNYFAKHFVLVYARQVLANQLLPCAGYKPSSIEAGITSTRNDGWPYHFVTQGFSIDIV</sequence>
<geneLocation type="plasmid" evidence="1">
    <name>pUJ-84KPC</name>
</geneLocation>
<protein>
    <submittedName>
        <fullName evidence="1">Uncharacterized protein</fullName>
    </submittedName>
</protein>
<evidence type="ECO:0000313" key="1">
    <source>
        <dbReference type="EMBL" id="AVI43640.1"/>
    </source>
</evidence>
<name>A0A2P1BPH0_KLEPN</name>
<keyword evidence="1" id="KW-0614">Plasmid</keyword>
<proteinExistence type="predicted"/>
<dbReference type="AlphaFoldDB" id="A0A2P1BPH0"/>
<reference evidence="1" key="1">
    <citation type="submission" date="2017-12" db="EMBL/GenBank/DDBJ databases">
        <title>Insights into the successfully spreading KPC-encoding IncII plasmids.</title>
        <authorList>
            <person name="Brandt C."/>
            <person name="Pletz M.W."/>
            <person name="Makarewicz O."/>
        </authorList>
    </citation>
    <scope>NUCLEOTIDE SEQUENCE</scope>
    <source>
        <strain evidence="1">St015788/2</strain>
        <plasmid evidence="1">pUJ-84KPC</plasmid>
    </source>
</reference>
<accession>A0A2P1BPH0</accession>
<dbReference type="EMBL" id="MG700550">
    <property type="protein sequence ID" value="AVI43640.1"/>
    <property type="molecule type" value="Genomic_DNA"/>
</dbReference>